<evidence type="ECO:0000256" key="1">
    <source>
        <dbReference type="SAM" id="MobiDB-lite"/>
    </source>
</evidence>
<feature type="region of interest" description="Disordered" evidence="1">
    <location>
        <begin position="56"/>
        <end position="76"/>
    </location>
</feature>
<name>A0A6G0X5L2_9STRA</name>
<feature type="region of interest" description="Disordered" evidence="1">
    <location>
        <begin position="1"/>
        <end position="33"/>
    </location>
</feature>
<dbReference type="Proteomes" id="UP000481153">
    <property type="component" value="Unassembled WGS sequence"/>
</dbReference>
<accession>A0A6G0X5L2</accession>
<evidence type="ECO:0000313" key="3">
    <source>
        <dbReference type="Proteomes" id="UP000481153"/>
    </source>
</evidence>
<sequence length="76" mass="8399">MVTKRQCGVTSMNRESTTGQHIDAKSGNPATKPNSIMLMSVTIDDILSKNVLRTNHGRPKHEQKQCPSIIAARDPR</sequence>
<keyword evidence="3" id="KW-1185">Reference proteome</keyword>
<proteinExistence type="predicted"/>
<dbReference type="EMBL" id="VJMJ01000100">
    <property type="protein sequence ID" value="KAF0735251.1"/>
    <property type="molecule type" value="Genomic_DNA"/>
</dbReference>
<feature type="compositionally biased region" description="Polar residues" evidence="1">
    <location>
        <begin position="8"/>
        <end position="20"/>
    </location>
</feature>
<gene>
    <name evidence="2" type="ORF">Ae201684_008167</name>
</gene>
<reference evidence="2 3" key="1">
    <citation type="submission" date="2019-07" db="EMBL/GenBank/DDBJ databases">
        <title>Genomics analysis of Aphanomyces spp. identifies a new class of oomycete effector associated with host adaptation.</title>
        <authorList>
            <person name="Gaulin E."/>
        </authorList>
    </citation>
    <scope>NUCLEOTIDE SEQUENCE [LARGE SCALE GENOMIC DNA]</scope>
    <source>
        <strain evidence="2 3">ATCC 201684</strain>
    </source>
</reference>
<organism evidence="2 3">
    <name type="scientific">Aphanomyces euteiches</name>
    <dbReference type="NCBI Taxonomy" id="100861"/>
    <lineage>
        <taxon>Eukaryota</taxon>
        <taxon>Sar</taxon>
        <taxon>Stramenopiles</taxon>
        <taxon>Oomycota</taxon>
        <taxon>Saprolegniomycetes</taxon>
        <taxon>Saprolegniales</taxon>
        <taxon>Verrucalvaceae</taxon>
        <taxon>Aphanomyces</taxon>
    </lineage>
</organism>
<dbReference type="AlphaFoldDB" id="A0A6G0X5L2"/>
<protein>
    <submittedName>
        <fullName evidence="2">Uncharacterized protein</fullName>
    </submittedName>
</protein>
<evidence type="ECO:0000313" key="2">
    <source>
        <dbReference type="EMBL" id="KAF0735251.1"/>
    </source>
</evidence>
<comment type="caution">
    <text evidence="2">The sequence shown here is derived from an EMBL/GenBank/DDBJ whole genome shotgun (WGS) entry which is preliminary data.</text>
</comment>